<name>A0A6L9S238_9ACTN</name>
<feature type="signal peptide" evidence="1">
    <location>
        <begin position="1"/>
        <end position="23"/>
    </location>
</feature>
<organism evidence="3 4">
    <name type="scientific">Phytoactinopolyspora halotolerans</name>
    <dbReference type="NCBI Taxonomy" id="1981512"/>
    <lineage>
        <taxon>Bacteria</taxon>
        <taxon>Bacillati</taxon>
        <taxon>Actinomycetota</taxon>
        <taxon>Actinomycetes</taxon>
        <taxon>Jiangellales</taxon>
        <taxon>Jiangellaceae</taxon>
        <taxon>Phytoactinopolyspora</taxon>
    </lineage>
</organism>
<dbReference type="InterPro" id="IPR029058">
    <property type="entry name" value="AB_hydrolase_fold"/>
</dbReference>
<reference evidence="3 4" key="1">
    <citation type="submission" date="2020-02" db="EMBL/GenBank/DDBJ databases">
        <authorList>
            <person name="Li X.-J."/>
            <person name="Han X.-M."/>
        </authorList>
    </citation>
    <scope>NUCLEOTIDE SEQUENCE [LARGE SCALE GENOMIC DNA]</scope>
    <source>
        <strain evidence="3 4">CCTCC AB 2017055</strain>
    </source>
</reference>
<feature type="domain" description="DUF6351" evidence="2">
    <location>
        <begin position="42"/>
        <end position="704"/>
    </location>
</feature>
<keyword evidence="4" id="KW-1185">Reference proteome</keyword>
<evidence type="ECO:0000313" key="3">
    <source>
        <dbReference type="EMBL" id="NED99078.1"/>
    </source>
</evidence>
<sequence length="716" mass="77526">MRRRMVLISAMATAAVLGIGTPAAPDTDRAGERFPASREFSVQVLSGPADMVTGGEALVEVVVPRSVPVHQVGIALNGADVRGVFRAAEGDQRRLIGRVDALHPGSNRLTATANGDGLGRPAAELELVNHPGHGPVFSGPQVRMYCTADEPPWNLGAVDEHCHVDQATVTYRYRTTSGEFRDLPADDGLPGDVAITTTTEGDEVPYVVRVERGTINRAVYETAILHEPGTPLPDAWTPTPGWNGVLVYTFGGACGTGHWQGRTTGGVEQDLLLRQGYAVASSSLNVYATNCDDVTSAESAMMVKEHFIETYGPDRFTIGWGGSAGTMQQLLISNAYPGILDGVVGEIGYPDERTVTVNGHDCRALTGYWNETSTSWTAEERRAVTGYATPNACTGFMFFDGVDYPDRGCADAIPVADRWDPETNPSGIRCTISDLVANVYGRDDNGYGRRVAPDNVGVQYGLQPLNDGVISVDQFLEMNEAIGGFDVDGVPTQERSAADPAALERAYATGRVNEFSGGLEFTPIIEVRPYRDLQGDFHDRYRSWMMRERMLTAQGNAHTHISWTGPGGGAVPEQMRSEALAAMHDWLRIRSDLAERRPLMGERDLTVRSRPAGLSDGCFTDDGAKIDEQIQYGVANTCNELYPYHADPRVMAGAPLAGDVLKCSLTRPSRDDYAVTFTDAQWERLVGIFPDGVCDWDQPGVGQVPLEGVWLTFSGR</sequence>
<dbReference type="AlphaFoldDB" id="A0A6L9S238"/>
<proteinExistence type="predicted"/>
<evidence type="ECO:0000256" key="1">
    <source>
        <dbReference type="SAM" id="SignalP"/>
    </source>
</evidence>
<dbReference type="EMBL" id="JAAGOA010000002">
    <property type="protein sequence ID" value="NED99078.1"/>
    <property type="molecule type" value="Genomic_DNA"/>
</dbReference>
<dbReference type="Proteomes" id="UP000475214">
    <property type="component" value="Unassembled WGS sequence"/>
</dbReference>
<dbReference type="RefSeq" id="WP_163732353.1">
    <property type="nucleotide sequence ID" value="NZ_JAAGOA010000002.1"/>
</dbReference>
<evidence type="ECO:0000313" key="4">
    <source>
        <dbReference type="Proteomes" id="UP000475214"/>
    </source>
</evidence>
<evidence type="ECO:0000259" key="2">
    <source>
        <dbReference type="Pfam" id="PF19878"/>
    </source>
</evidence>
<comment type="caution">
    <text evidence="3">The sequence shown here is derived from an EMBL/GenBank/DDBJ whole genome shotgun (WGS) entry which is preliminary data.</text>
</comment>
<accession>A0A6L9S238</accession>
<dbReference type="InterPro" id="IPR045556">
    <property type="entry name" value="DUF6351"/>
</dbReference>
<gene>
    <name evidence="3" type="ORF">G1H10_02735</name>
</gene>
<dbReference type="Pfam" id="PF19878">
    <property type="entry name" value="DUF6351"/>
    <property type="match status" value="1"/>
</dbReference>
<keyword evidence="1" id="KW-0732">Signal</keyword>
<protein>
    <recommendedName>
        <fullName evidence="2">DUF6351 domain-containing protein</fullName>
    </recommendedName>
</protein>
<feature type="chain" id="PRO_5038831784" description="DUF6351 domain-containing protein" evidence="1">
    <location>
        <begin position="24"/>
        <end position="716"/>
    </location>
</feature>
<dbReference type="SUPFAM" id="SSF53474">
    <property type="entry name" value="alpha/beta-Hydrolases"/>
    <property type="match status" value="1"/>
</dbReference>